<keyword evidence="3" id="KW-1185">Reference proteome</keyword>
<dbReference type="AlphaFoldDB" id="A0A8H3FL58"/>
<evidence type="ECO:0000256" key="1">
    <source>
        <dbReference type="SAM" id="MobiDB-lite"/>
    </source>
</evidence>
<comment type="caution">
    <text evidence="2">The sequence shown here is derived from an EMBL/GenBank/DDBJ whole genome shotgun (WGS) entry which is preliminary data.</text>
</comment>
<evidence type="ECO:0000313" key="3">
    <source>
        <dbReference type="Proteomes" id="UP000664203"/>
    </source>
</evidence>
<name>A0A8H3FL58_9LECA</name>
<dbReference type="EMBL" id="CAJPDR010000162">
    <property type="protein sequence ID" value="CAF9923001.1"/>
    <property type="molecule type" value="Genomic_DNA"/>
</dbReference>
<accession>A0A8H3FL58</accession>
<evidence type="ECO:0008006" key="4">
    <source>
        <dbReference type="Google" id="ProtNLM"/>
    </source>
</evidence>
<dbReference type="OrthoDB" id="5431227at2759"/>
<feature type="region of interest" description="Disordered" evidence="1">
    <location>
        <begin position="799"/>
        <end position="823"/>
    </location>
</feature>
<organism evidence="2 3">
    <name type="scientific">Alectoria fallacina</name>
    <dbReference type="NCBI Taxonomy" id="1903189"/>
    <lineage>
        <taxon>Eukaryota</taxon>
        <taxon>Fungi</taxon>
        <taxon>Dikarya</taxon>
        <taxon>Ascomycota</taxon>
        <taxon>Pezizomycotina</taxon>
        <taxon>Lecanoromycetes</taxon>
        <taxon>OSLEUM clade</taxon>
        <taxon>Lecanoromycetidae</taxon>
        <taxon>Lecanorales</taxon>
        <taxon>Lecanorineae</taxon>
        <taxon>Parmeliaceae</taxon>
        <taxon>Alectoria</taxon>
    </lineage>
</organism>
<sequence length="823" mass="91237">MAEKFGQGSPSAVPCALQRCLSHGHNAQSLATLSYSECQREFQFWVTCTHAAGTASLLNISPKEHLMCPLLWCRTSFNDLASVMNHVSSCPWLTDAWYWCPVCCRPERFTTTEATLTATPQAVDPGKETKFNRAVKFFRNLGCRREGRSRASLFPVGNSSVEHPSTNAYSGYQISELGDTSCSPVELDSGKVYELGDERQCVTPESSTVNHTPYSFSTRSPDFLEDESHTVSPPYSFPIVASGSPAVGVDAQTEARLHSISMHNVGNQALSSPVSLTRGFPILYGKDAGRSPVDLWQLDIPESNSSPSQSTPHLQGNHQVRVGGILRSRSSSPTPVHDVEGSQSKQEPDTTQVQIGDLCEGVRAMSNEWIRRLALDTEISQLNPEQCAVAQFELGVGALRNLFRGTIPSRFQDIFALMHVAIASTYIVRKDDLAYSWNAFLERACQWQYCLSDVIEKRTFFKVMRRMCQPPLSTTSPTLPGVADNDDLLPAERATLVCLVRRLSSTGIGAAIREEGDQTQQHCTIDNEQSILLGVLHTDLIVKGCMDLLDNYGHAFIVEDLANRQVNSSWYIQQHVPGLESLDSNILGRLQEWEGLEAFRGVVNETQNLLRRGLLHSARDVEIMLVWLGKSYSKSPRLLRRFLNVVNNLCDMVMKDCGQQWRIAFYETILGTVLATASESSRSQVYELQNSLVTTSGNLDVRHDAGTPTANAAIPPAELDAFSSLSSNSLLTSSAPSDDLSYCPCESCKRSFKGKSQKTNLSRHLKSVLHHKQNVPLKCELCQKNISSRTDNFRQHMRNIHNVDSPSKKQRTHARGESRDSGD</sequence>
<dbReference type="Gene3D" id="3.30.160.60">
    <property type="entry name" value="Classic Zinc Finger"/>
    <property type="match status" value="1"/>
</dbReference>
<feature type="compositionally biased region" description="Basic and acidic residues" evidence="1">
    <location>
        <begin position="814"/>
        <end position="823"/>
    </location>
</feature>
<reference evidence="2" key="1">
    <citation type="submission" date="2021-03" db="EMBL/GenBank/DDBJ databases">
        <authorList>
            <person name="Tagirdzhanova G."/>
        </authorList>
    </citation>
    <scope>NUCLEOTIDE SEQUENCE</scope>
</reference>
<feature type="compositionally biased region" description="Polar residues" evidence="1">
    <location>
        <begin position="341"/>
        <end position="353"/>
    </location>
</feature>
<evidence type="ECO:0000313" key="2">
    <source>
        <dbReference type="EMBL" id="CAF9923001.1"/>
    </source>
</evidence>
<gene>
    <name evidence="2" type="ORF">ALECFALPRED_002284</name>
</gene>
<proteinExistence type="predicted"/>
<protein>
    <recommendedName>
        <fullName evidence="4">C2H2-type domain-containing protein</fullName>
    </recommendedName>
</protein>
<dbReference type="Proteomes" id="UP000664203">
    <property type="component" value="Unassembled WGS sequence"/>
</dbReference>
<feature type="region of interest" description="Disordered" evidence="1">
    <location>
        <begin position="327"/>
        <end position="353"/>
    </location>
</feature>